<dbReference type="AlphaFoldDB" id="A0A5C3NG01"/>
<dbReference type="OrthoDB" id="19944at2759"/>
<feature type="compositionally biased region" description="Low complexity" evidence="4">
    <location>
        <begin position="1049"/>
        <end position="1063"/>
    </location>
</feature>
<dbReference type="GO" id="GO:0006893">
    <property type="term" value="P:Golgi to plasma membrane transport"/>
    <property type="evidence" value="ECO:0007669"/>
    <property type="project" value="TreeGrafter"/>
</dbReference>
<comment type="similarity">
    <text evidence="1">Belongs to the WD repeat L(2)GL family.</text>
</comment>
<dbReference type="InterPro" id="IPR036322">
    <property type="entry name" value="WD40_repeat_dom_sf"/>
</dbReference>
<dbReference type="SMART" id="SM00320">
    <property type="entry name" value="WD40"/>
    <property type="match status" value="3"/>
</dbReference>
<dbReference type="Gene3D" id="2.130.10.10">
    <property type="entry name" value="YVTN repeat-like/Quinoprotein amine dehydrogenase"/>
    <property type="match status" value="2"/>
</dbReference>
<organism evidence="6 7">
    <name type="scientific">Heliocybe sulcata</name>
    <dbReference type="NCBI Taxonomy" id="5364"/>
    <lineage>
        <taxon>Eukaryota</taxon>
        <taxon>Fungi</taxon>
        <taxon>Dikarya</taxon>
        <taxon>Basidiomycota</taxon>
        <taxon>Agaricomycotina</taxon>
        <taxon>Agaricomycetes</taxon>
        <taxon>Gloeophyllales</taxon>
        <taxon>Gloeophyllaceae</taxon>
        <taxon>Heliocybe</taxon>
    </lineage>
</organism>
<dbReference type="InterPro" id="IPR001680">
    <property type="entry name" value="WD40_rpt"/>
</dbReference>
<dbReference type="GO" id="GO:0005737">
    <property type="term" value="C:cytoplasm"/>
    <property type="evidence" value="ECO:0007669"/>
    <property type="project" value="TreeGrafter"/>
</dbReference>
<evidence type="ECO:0000256" key="2">
    <source>
        <dbReference type="ARBA" id="ARBA00022483"/>
    </source>
</evidence>
<dbReference type="STRING" id="5364.A0A5C3NG01"/>
<dbReference type="Proteomes" id="UP000305948">
    <property type="component" value="Unassembled WGS sequence"/>
</dbReference>
<feature type="domain" description="Lethal giant larvae (Lgl)-like C-terminal" evidence="5">
    <location>
        <begin position="616"/>
        <end position="1034"/>
    </location>
</feature>
<dbReference type="EMBL" id="ML213503">
    <property type="protein sequence ID" value="TFK56819.1"/>
    <property type="molecule type" value="Genomic_DNA"/>
</dbReference>
<keyword evidence="3" id="KW-0853">WD repeat</keyword>
<name>A0A5C3NG01_9AGAM</name>
<dbReference type="InterPro" id="IPR013905">
    <property type="entry name" value="Lgl_C_dom"/>
</dbReference>
<dbReference type="PANTHER" id="PTHR10241:SF25">
    <property type="entry name" value="TOMOSYN, ISOFORM C"/>
    <property type="match status" value="1"/>
</dbReference>
<dbReference type="GO" id="GO:0045159">
    <property type="term" value="F:myosin II binding"/>
    <property type="evidence" value="ECO:0007669"/>
    <property type="project" value="TreeGrafter"/>
</dbReference>
<keyword evidence="7" id="KW-1185">Reference proteome</keyword>
<dbReference type="SUPFAM" id="SSF50978">
    <property type="entry name" value="WD40 repeat-like"/>
    <property type="match status" value="1"/>
</dbReference>
<accession>A0A5C3NG01</accession>
<feature type="compositionally biased region" description="Pro residues" evidence="4">
    <location>
        <begin position="1030"/>
        <end position="1042"/>
    </location>
</feature>
<dbReference type="GO" id="GO:0005096">
    <property type="term" value="F:GTPase activator activity"/>
    <property type="evidence" value="ECO:0007669"/>
    <property type="project" value="TreeGrafter"/>
</dbReference>
<dbReference type="GO" id="GO:0006887">
    <property type="term" value="P:exocytosis"/>
    <property type="evidence" value="ECO:0007669"/>
    <property type="project" value="UniProtKB-KW"/>
</dbReference>
<evidence type="ECO:0000313" key="6">
    <source>
        <dbReference type="EMBL" id="TFK56819.1"/>
    </source>
</evidence>
<reference evidence="6 7" key="1">
    <citation type="journal article" date="2019" name="Nat. Ecol. Evol.">
        <title>Megaphylogeny resolves global patterns of mushroom evolution.</title>
        <authorList>
            <person name="Varga T."/>
            <person name="Krizsan K."/>
            <person name="Foldi C."/>
            <person name="Dima B."/>
            <person name="Sanchez-Garcia M."/>
            <person name="Sanchez-Ramirez S."/>
            <person name="Szollosi G.J."/>
            <person name="Szarkandi J.G."/>
            <person name="Papp V."/>
            <person name="Albert L."/>
            <person name="Andreopoulos W."/>
            <person name="Angelini C."/>
            <person name="Antonin V."/>
            <person name="Barry K.W."/>
            <person name="Bougher N.L."/>
            <person name="Buchanan P."/>
            <person name="Buyck B."/>
            <person name="Bense V."/>
            <person name="Catcheside P."/>
            <person name="Chovatia M."/>
            <person name="Cooper J."/>
            <person name="Damon W."/>
            <person name="Desjardin D."/>
            <person name="Finy P."/>
            <person name="Geml J."/>
            <person name="Haridas S."/>
            <person name="Hughes K."/>
            <person name="Justo A."/>
            <person name="Karasinski D."/>
            <person name="Kautmanova I."/>
            <person name="Kiss B."/>
            <person name="Kocsube S."/>
            <person name="Kotiranta H."/>
            <person name="LaButti K.M."/>
            <person name="Lechner B.E."/>
            <person name="Liimatainen K."/>
            <person name="Lipzen A."/>
            <person name="Lukacs Z."/>
            <person name="Mihaltcheva S."/>
            <person name="Morgado L.N."/>
            <person name="Niskanen T."/>
            <person name="Noordeloos M.E."/>
            <person name="Ohm R.A."/>
            <person name="Ortiz-Santana B."/>
            <person name="Ovrebo C."/>
            <person name="Racz N."/>
            <person name="Riley R."/>
            <person name="Savchenko A."/>
            <person name="Shiryaev A."/>
            <person name="Soop K."/>
            <person name="Spirin V."/>
            <person name="Szebenyi C."/>
            <person name="Tomsovsky M."/>
            <person name="Tulloss R.E."/>
            <person name="Uehling J."/>
            <person name="Grigoriev I.V."/>
            <person name="Vagvolgyi C."/>
            <person name="Papp T."/>
            <person name="Martin F.M."/>
            <person name="Miettinen O."/>
            <person name="Hibbett D.S."/>
            <person name="Nagy L.G."/>
        </authorList>
    </citation>
    <scope>NUCLEOTIDE SEQUENCE [LARGE SCALE GENOMIC DNA]</scope>
    <source>
        <strain evidence="6 7">OMC1185</strain>
    </source>
</reference>
<dbReference type="InterPro" id="IPR015943">
    <property type="entry name" value="WD40/YVTN_repeat-like_dom_sf"/>
</dbReference>
<feature type="region of interest" description="Disordered" evidence="4">
    <location>
        <begin position="1026"/>
        <end position="1083"/>
    </location>
</feature>
<evidence type="ECO:0000256" key="1">
    <source>
        <dbReference type="ARBA" id="ARBA00008070"/>
    </source>
</evidence>
<feature type="repeat" description="WD" evidence="3">
    <location>
        <begin position="242"/>
        <end position="283"/>
    </location>
</feature>
<keyword evidence="2" id="KW-0268">Exocytosis</keyword>
<dbReference type="CDD" id="cd15873">
    <property type="entry name" value="R-SNARE_STXBP5_6"/>
    <property type="match status" value="1"/>
</dbReference>
<dbReference type="GO" id="GO:0005886">
    <property type="term" value="C:plasma membrane"/>
    <property type="evidence" value="ECO:0007669"/>
    <property type="project" value="TreeGrafter"/>
</dbReference>
<feature type="compositionally biased region" description="Low complexity" evidence="4">
    <location>
        <begin position="441"/>
        <end position="450"/>
    </location>
</feature>
<evidence type="ECO:0000256" key="3">
    <source>
        <dbReference type="PROSITE-ProRule" id="PRU00221"/>
    </source>
</evidence>
<dbReference type="PANTHER" id="PTHR10241">
    <property type="entry name" value="LETHAL 2 GIANT LARVAE PROTEIN"/>
    <property type="match status" value="1"/>
</dbReference>
<protein>
    <recommendedName>
        <fullName evidence="5">Lethal giant larvae (Lgl)-like C-terminal domain-containing protein</fullName>
    </recommendedName>
</protein>
<evidence type="ECO:0000256" key="4">
    <source>
        <dbReference type="SAM" id="MobiDB-lite"/>
    </source>
</evidence>
<evidence type="ECO:0000259" key="5">
    <source>
        <dbReference type="Pfam" id="PF08596"/>
    </source>
</evidence>
<dbReference type="PROSITE" id="PS50082">
    <property type="entry name" value="WD_REPEATS_2"/>
    <property type="match status" value="1"/>
</dbReference>
<dbReference type="GO" id="GO:0019905">
    <property type="term" value="F:syntaxin binding"/>
    <property type="evidence" value="ECO:0007669"/>
    <property type="project" value="TreeGrafter"/>
</dbReference>
<dbReference type="Pfam" id="PF08596">
    <property type="entry name" value="Lgl_C"/>
    <property type="match status" value="1"/>
</dbReference>
<gene>
    <name evidence="6" type="ORF">OE88DRAFT_1670312</name>
</gene>
<evidence type="ECO:0000313" key="7">
    <source>
        <dbReference type="Proteomes" id="UP000305948"/>
    </source>
</evidence>
<feature type="compositionally biased region" description="Polar residues" evidence="4">
    <location>
        <begin position="1064"/>
        <end position="1080"/>
    </location>
</feature>
<sequence>MFSLKHQSNADRADLSAELREVQDWQVGDFLAIEHILDVTTIAVDPLSKILAIGTDEGGLHILGGPGVEKHWAHPEPARIKFLQFAVSLSKLVSIDETDRLHVWDLSPRGQPKLQASPKFSTSVTWLTVSPSHTHALVALASGEVKTYDLLCLRMSQYTMPNMLSLYEKETLREAEHLISIAEPAVPVEAVIHPRNLDLLFVAYTGGVILSDLEQRSTIGAYRLILPPGAPGGSGHSGPDLLKLRRPSVTAIAIHPSGHLIAAGHADGCISFWAVDDQDSPLAVRTLDAVDVHLPDMDHFDDAPASSATSEREPIFKLAWSGFPNSSDPRGGATALFILGRQTSQDAPGLYVLWLPAFNPPEPPAAPGLRTLHPVFRKAMQDSLAPLDASFYPTSGVIQDFYLIPRDSPHFSGSWDPAAILLISEAEGKSRAVEAYSVSHPPAVLSSSPKPKSPGPQSPPKDLADELTSTLESMNMDDGSPRRLTLPSLLWNGSAAVTSTTLRVLDRDPYERLVDGADVDNDRLPLQGGSAWIDEDSAGNDLKFAKYQPHRILISQHRDCTVQFQDVSAQLLLRTESAPLHRVIPNPLPQLTIDPLFVLSDPSLSTLFPPGSLNQLKISNVAFATESLECYIILRGGEILVYRFDPGSGEMHGLPRQLEDEVLISLQHIAAPLRQRFHPYFVLAAKKGPVVACAPSDVGFFAVSFNGGLLMIVDLRGPRFIYRSDKDSSSRRKSALFRHSQDVDTYTSLTWTVCRAESDPTPRLRLLAIPTSGRTKVLSLNRSPSGSWSVDVLPSTPEVPAQPVFSALLDAYTGAWFKADRYGLSRALDPRSEDLLAGKGHSYWIVAGAKGVRCTVDVDGERVGKNDWPHKAGMVERCEIVERNGSQAFVAFTDRHEALIYSLPALEHLHTLQLPVQSNLQVAPFIPISVDPSGDFLHHTPFPRAASLIARTTYSTLFDIRRAYYHITPEVDLLAGKKPVPPQPQPVSMGPPSIKDVVGGWLGSWGAGAVGGKAVVTGDQIDALLAGPNRPIPKPASPPPATLPKSSDRTSATASSRQTRGTSPSPTRASEVSQEVSSTGGLYDRLTSAMSERGQVLGDLEEQFKSLEQGSQSMVAQAKRLAGEQSAKSWFGL</sequence>
<proteinExistence type="inferred from homology"/>
<feature type="region of interest" description="Disordered" evidence="4">
    <location>
        <begin position="441"/>
        <end position="464"/>
    </location>
</feature>